<dbReference type="Gene3D" id="3.40.50.360">
    <property type="match status" value="1"/>
</dbReference>
<organism evidence="4 5">
    <name type="scientific">Sulfitobacter aestuarii</name>
    <dbReference type="NCBI Taxonomy" id="2161676"/>
    <lineage>
        <taxon>Bacteria</taxon>
        <taxon>Pseudomonadati</taxon>
        <taxon>Pseudomonadota</taxon>
        <taxon>Alphaproteobacteria</taxon>
        <taxon>Rhodobacterales</taxon>
        <taxon>Roseobacteraceae</taxon>
        <taxon>Sulfitobacter</taxon>
    </lineage>
</organism>
<keyword evidence="1" id="KW-0285">Flavoprotein</keyword>
<accession>A0ABW5TYW0</accession>
<feature type="domain" description="Flavodoxin-like" evidence="3">
    <location>
        <begin position="3"/>
        <end position="166"/>
    </location>
</feature>
<dbReference type="PROSITE" id="PS50902">
    <property type="entry name" value="FLAVODOXIN_LIKE"/>
    <property type="match status" value="1"/>
</dbReference>
<evidence type="ECO:0000313" key="4">
    <source>
        <dbReference type="EMBL" id="MFD2738021.1"/>
    </source>
</evidence>
<comment type="caution">
    <text evidence="4">The sequence shown here is derived from an EMBL/GenBank/DDBJ whole genome shotgun (WGS) entry which is preliminary data.</text>
</comment>
<keyword evidence="5" id="KW-1185">Reference proteome</keyword>
<proteinExistence type="predicted"/>
<dbReference type="RefSeq" id="WP_386370282.1">
    <property type="nucleotide sequence ID" value="NZ_JBHUMP010000001.1"/>
</dbReference>
<sequence>MKILVAFATVEGQTRKIARHIQKELVDAGHEVELFDISRKTSAVTFRDLDRIILAGSVHERRHPQTFEVFLAAHRDELQTHNTLLLSVSLNAAFAEGREEAMEYVTELEMRTQFTPNAVALVAGAVKTGDYDYFATQVLRHVVLRGHDYDPADGEHEFTDWTQLAATLSDFMTSEDRTAPAVLASRR</sequence>
<keyword evidence="2" id="KW-0288">FMN</keyword>
<name>A0ABW5TYW0_9RHOB</name>
<evidence type="ECO:0000256" key="2">
    <source>
        <dbReference type="ARBA" id="ARBA00022643"/>
    </source>
</evidence>
<evidence type="ECO:0000256" key="1">
    <source>
        <dbReference type="ARBA" id="ARBA00022630"/>
    </source>
</evidence>
<dbReference type="PANTHER" id="PTHR38030">
    <property type="entry name" value="PROTOPORPHYRINOGEN IX DEHYDROGENASE [MENAQUINONE]"/>
    <property type="match status" value="1"/>
</dbReference>
<dbReference type="InterPro" id="IPR008254">
    <property type="entry name" value="Flavodoxin/NO_synth"/>
</dbReference>
<dbReference type="PANTHER" id="PTHR38030:SF2">
    <property type="entry name" value="PROTOPORPHYRINOGEN IX DEHYDROGENASE [QUINONE]"/>
    <property type="match status" value="1"/>
</dbReference>
<dbReference type="SUPFAM" id="SSF52218">
    <property type="entry name" value="Flavoproteins"/>
    <property type="match status" value="1"/>
</dbReference>
<dbReference type="InterPro" id="IPR026816">
    <property type="entry name" value="Flavodoxin_dom"/>
</dbReference>
<dbReference type="Pfam" id="PF12724">
    <property type="entry name" value="Flavodoxin_5"/>
    <property type="match status" value="1"/>
</dbReference>
<dbReference type="Proteomes" id="UP001597474">
    <property type="component" value="Unassembled WGS sequence"/>
</dbReference>
<dbReference type="EMBL" id="JBHUMP010000001">
    <property type="protein sequence ID" value="MFD2738021.1"/>
    <property type="molecule type" value="Genomic_DNA"/>
</dbReference>
<dbReference type="InterPro" id="IPR052200">
    <property type="entry name" value="Protoporphyrinogen_IX_DH"/>
</dbReference>
<reference evidence="5" key="1">
    <citation type="journal article" date="2019" name="Int. J. Syst. Evol. Microbiol.">
        <title>The Global Catalogue of Microorganisms (GCM) 10K type strain sequencing project: providing services to taxonomists for standard genome sequencing and annotation.</title>
        <authorList>
            <consortium name="The Broad Institute Genomics Platform"/>
            <consortium name="The Broad Institute Genome Sequencing Center for Infectious Disease"/>
            <person name="Wu L."/>
            <person name="Ma J."/>
        </authorList>
    </citation>
    <scope>NUCLEOTIDE SEQUENCE [LARGE SCALE GENOMIC DNA]</scope>
    <source>
        <strain evidence="5">TISTR 2562</strain>
    </source>
</reference>
<dbReference type="InterPro" id="IPR029039">
    <property type="entry name" value="Flavoprotein-like_sf"/>
</dbReference>
<protein>
    <submittedName>
        <fullName evidence="4">Flavodoxin domain-containing protein</fullName>
    </submittedName>
</protein>
<gene>
    <name evidence="4" type="ORF">ACFSUD_00405</name>
</gene>
<evidence type="ECO:0000313" key="5">
    <source>
        <dbReference type="Proteomes" id="UP001597474"/>
    </source>
</evidence>
<evidence type="ECO:0000259" key="3">
    <source>
        <dbReference type="PROSITE" id="PS50902"/>
    </source>
</evidence>